<dbReference type="GO" id="GO:0008168">
    <property type="term" value="F:methyltransferase activity"/>
    <property type="evidence" value="ECO:0007669"/>
    <property type="project" value="UniProtKB-KW"/>
</dbReference>
<sequence length="256" mass="28247">MPMKTYDDIAEWYDQWIGAHSMREDRFFSAIEALIGEVSGQRICDLACGQGRVARYLVDLGARVVGVDLSSKLLAIARHHEKTEPRGIDYVQADARSLDDKMLGMFDGVVCSMALMDIPDLAPTLHSVARILRPGGWFAFSILHPCFHTSQSGEMETPEGTIRIIGRYFSEGYWRSDARPGPPGKVGAYHRTLSTYVNALTDAGLQLVRLSEPGPTSAVPDSPSLSRIDRPVWAEVPSVLVASCRKLMEGQNILLK</sequence>
<keyword evidence="3" id="KW-1185">Reference proteome</keyword>
<dbReference type="GO" id="GO:0032259">
    <property type="term" value="P:methylation"/>
    <property type="evidence" value="ECO:0007669"/>
    <property type="project" value="UniProtKB-KW"/>
</dbReference>
<dbReference type="SUPFAM" id="SSF53335">
    <property type="entry name" value="S-adenosyl-L-methionine-dependent methyltransferases"/>
    <property type="match status" value="1"/>
</dbReference>
<gene>
    <name evidence="2" type="ORF">KSZ_28390</name>
</gene>
<dbReference type="EMBL" id="BNJJ01000007">
    <property type="protein sequence ID" value="GHO84833.1"/>
    <property type="molecule type" value="Genomic_DNA"/>
</dbReference>
<name>A0ABQ3VGR9_9CHLR</name>
<dbReference type="Pfam" id="PF08241">
    <property type="entry name" value="Methyltransf_11"/>
    <property type="match status" value="1"/>
</dbReference>
<reference evidence="2 3" key="1">
    <citation type="journal article" date="2021" name="Int. J. Syst. Evol. Microbiol.">
        <title>Reticulibacter mediterranei gen. nov., sp. nov., within the new family Reticulibacteraceae fam. nov., and Ktedonospora formicarum gen. nov., sp. nov., Ktedonobacter robiniae sp. nov., Dictyobacter formicarum sp. nov. and Dictyobacter arantiisoli sp. nov., belonging to the class Ktedonobacteria.</title>
        <authorList>
            <person name="Yabe S."/>
            <person name="Zheng Y."/>
            <person name="Wang C.M."/>
            <person name="Sakai Y."/>
            <person name="Abe K."/>
            <person name="Yokota A."/>
            <person name="Donadio S."/>
            <person name="Cavaletti L."/>
            <person name="Monciardini P."/>
        </authorList>
    </citation>
    <scope>NUCLEOTIDE SEQUENCE [LARGE SCALE GENOMIC DNA]</scope>
    <source>
        <strain evidence="2 3">SOSP1-9</strain>
    </source>
</reference>
<accession>A0ABQ3VGR9</accession>
<dbReference type="InterPro" id="IPR013216">
    <property type="entry name" value="Methyltransf_11"/>
</dbReference>
<dbReference type="Gene3D" id="3.40.50.150">
    <property type="entry name" value="Vaccinia Virus protein VP39"/>
    <property type="match status" value="1"/>
</dbReference>
<keyword evidence="2" id="KW-0489">Methyltransferase</keyword>
<dbReference type="PANTHER" id="PTHR43861:SF1">
    <property type="entry name" value="TRANS-ACONITATE 2-METHYLTRANSFERASE"/>
    <property type="match status" value="1"/>
</dbReference>
<evidence type="ECO:0000259" key="1">
    <source>
        <dbReference type="Pfam" id="PF08241"/>
    </source>
</evidence>
<proteinExistence type="predicted"/>
<dbReference type="PANTHER" id="PTHR43861">
    <property type="entry name" value="TRANS-ACONITATE 2-METHYLTRANSFERASE-RELATED"/>
    <property type="match status" value="1"/>
</dbReference>
<feature type="domain" description="Methyltransferase type 11" evidence="1">
    <location>
        <begin position="45"/>
        <end position="140"/>
    </location>
</feature>
<evidence type="ECO:0000313" key="3">
    <source>
        <dbReference type="Proteomes" id="UP000635565"/>
    </source>
</evidence>
<dbReference type="CDD" id="cd02440">
    <property type="entry name" value="AdoMet_MTases"/>
    <property type="match status" value="1"/>
</dbReference>
<evidence type="ECO:0000313" key="2">
    <source>
        <dbReference type="EMBL" id="GHO84833.1"/>
    </source>
</evidence>
<organism evidence="2 3">
    <name type="scientific">Dictyobacter formicarum</name>
    <dbReference type="NCBI Taxonomy" id="2778368"/>
    <lineage>
        <taxon>Bacteria</taxon>
        <taxon>Bacillati</taxon>
        <taxon>Chloroflexota</taxon>
        <taxon>Ktedonobacteria</taxon>
        <taxon>Ktedonobacterales</taxon>
        <taxon>Dictyobacteraceae</taxon>
        <taxon>Dictyobacter</taxon>
    </lineage>
</organism>
<protein>
    <submittedName>
        <fullName evidence="2">Methyltransferase</fullName>
    </submittedName>
</protein>
<dbReference type="Proteomes" id="UP000635565">
    <property type="component" value="Unassembled WGS sequence"/>
</dbReference>
<comment type="caution">
    <text evidence="2">The sequence shown here is derived from an EMBL/GenBank/DDBJ whole genome shotgun (WGS) entry which is preliminary data.</text>
</comment>
<keyword evidence="2" id="KW-0808">Transferase</keyword>
<dbReference type="InterPro" id="IPR029063">
    <property type="entry name" value="SAM-dependent_MTases_sf"/>
</dbReference>